<dbReference type="EMBL" id="FOFU01000008">
    <property type="protein sequence ID" value="SEQ68829.1"/>
    <property type="molecule type" value="Genomic_DNA"/>
</dbReference>
<dbReference type="CDD" id="cd02440">
    <property type="entry name" value="AdoMet_MTases"/>
    <property type="match status" value="1"/>
</dbReference>
<sequence>MAEFISSFITGFQSVVEQDLGKRFKNLKILNLYDGLVHYRFDGDSRELEKIIYFNNTFFVLKTMKGKGLSFPSLVGSVCSAKNYFLVNKGSFRVRFQNENQFAKVDKNLTRRAEDYVLQNSKLKLDRLSPTNEVWFSIRREGFAFCGELISKREFTEKNLNKGELRPEIAYLICCFADIKPEDTILEPFCGYGSIPVQLAKKFRFEKLYVSDLDPERAAQTSERKQLSAPNIECCTADATVLSHIENKSISLVITDPPWGYFEELPDIEGFYINMFKSFNRVLSDNGHLVILSARKEELEKTAASTGFKIKNSLHTLVNGKKAGVYYIERA</sequence>
<dbReference type="AlphaFoldDB" id="A0A1H9I2L1"/>
<dbReference type="SUPFAM" id="SSF53335">
    <property type="entry name" value="S-adenosyl-L-methionine-dependent methyltransferases"/>
    <property type="match status" value="1"/>
</dbReference>
<dbReference type="PANTHER" id="PTHR14911">
    <property type="entry name" value="THUMP DOMAIN-CONTAINING"/>
    <property type="match status" value="1"/>
</dbReference>
<dbReference type="GO" id="GO:0016423">
    <property type="term" value="F:tRNA (guanine) methyltransferase activity"/>
    <property type="evidence" value="ECO:0007669"/>
    <property type="project" value="TreeGrafter"/>
</dbReference>
<protein>
    <submittedName>
        <fullName evidence="2">23S rRNA G2445 N2-methylase RlmL</fullName>
    </submittedName>
</protein>
<dbReference type="Pfam" id="PF01170">
    <property type="entry name" value="UPF0020"/>
    <property type="match status" value="1"/>
</dbReference>
<evidence type="ECO:0000313" key="3">
    <source>
        <dbReference type="Proteomes" id="UP000182360"/>
    </source>
</evidence>
<feature type="domain" description="Ribosomal RNA large subunit methyltransferase K/L-like methyltransferase" evidence="1">
    <location>
        <begin position="161"/>
        <end position="311"/>
    </location>
</feature>
<keyword evidence="3" id="KW-1185">Reference proteome</keyword>
<dbReference type="Gene3D" id="3.40.50.150">
    <property type="entry name" value="Vaccinia Virus protein VP39"/>
    <property type="match status" value="1"/>
</dbReference>
<dbReference type="RefSeq" id="WP_074644696.1">
    <property type="nucleotide sequence ID" value="NZ_FOFU01000008.1"/>
</dbReference>
<dbReference type="OrthoDB" id="9777257at2"/>
<keyword evidence="2" id="KW-0808">Transferase</keyword>
<proteinExistence type="predicted"/>
<evidence type="ECO:0000259" key="1">
    <source>
        <dbReference type="Pfam" id="PF01170"/>
    </source>
</evidence>
<name>A0A1H9I2L1_9SPIR</name>
<dbReference type="GO" id="GO:0030488">
    <property type="term" value="P:tRNA methylation"/>
    <property type="evidence" value="ECO:0007669"/>
    <property type="project" value="TreeGrafter"/>
</dbReference>
<dbReference type="InterPro" id="IPR002052">
    <property type="entry name" value="DNA_methylase_N6_adenine_CS"/>
</dbReference>
<dbReference type="Proteomes" id="UP000182360">
    <property type="component" value="Unassembled WGS sequence"/>
</dbReference>
<dbReference type="PANTHER" id="PTHR14911:SF13">
    <property type="entry name" value="TRNA (GUANINE(6)-N2)-METHYLTRANSFERASE THUMP3"/>
    <property type="match status" value="1"/>
</dbReference>
<reference evidence="2 3" key="1">
    <citation type="submission" date="2016-10" db="EMBL/GenBank/DDBJ databases">
        <authorList>
            <person name="de Groot N.N."/>
        </authorList>
    </citation>
    <scope>NUCLEOTIDE SEQUENCE [LARGE SCALE GENOMIC DNA]</scope>
    <source>
        <strain evidence="2 3">B25</strain>
    </source>
</reference>
<gene>
    <name evidence="2" type="ORF">SAMN04487977_10892</name>
</gene>
<evidence type="ECO:0000313" key="2">
    <source>
        <dbReference type="EMBL" id="SEQ68829.1"/>
    </source>
</evidence>
<keyword evidence="2" id="KW-0489">Methyltransferase</keyword>
<accession>A0A1H9I2L1</accession>
<dbReference type="GO" id="GO:0003676">
    <property type="term" value="F:nucleic acid binding"/>
    <property type="evidence" value="ECO:0007669"/>
    <property type="project" value="InterPro"/>
</dbReference>
<dbReference type="PROSITE" id="PS00092">
    <property type="entry name" value="N6_MTASE"/>
    <property type="match status" value="1"/>
</dbReference>
<dbReference type="InterPro" id="IPR029063">
    <property type="entry name" value="SAM-dependent_MTases_sf"/>
</dbReference>
<dbReference type="InterPro" id="IPR000241">
    <property type="entry name" value="RlmKL-like_Mtase"/>
</dbReference>
<organism evidence="2 3">
    <name type="scientific">Treponema bryantii</name>
    <dbReference type="NCBI Taxonomy" id="163"/>
    <lineage>
        <taxon>Bacteria</taxon>
        <taxon>Pseudomonadati</taxon>
        <taxon>Spirochaetota</taxon>
        <taxon>Spirochaetia</taxon>
        <taxon>Spirochaetales</taxon>
        <taxon>Treponemataceae</taxon>
        <taxon>Treponema</taxon>
    </lineage>
</organism>